<proteinExistence type="predicted"/>
<evidence type="ECO:0000256" key="5">
    <source>
        <dbReference type="ARBA" id="ARBA00022777"/>
    </source>
</evidence>
<dbReference type="Pfam" id="PF02518">
    <property type="entry name" value="HATPase_c"/>
    <property type="match status" value="1"/>
</dbReference>
<reference evidence="13" key="1">
    <citation type="submission" date="2022-11" db="EMBL/GenBank/DDBJ databases">
        <title>Minimal conservation of predation-associated metabolite biosynthetic gene clusters underscores biosynthetic potential of Myxococcota including descriptions for ten novel species: Archangium lansinium sp. nov., Myxococcus landrumus sp. nov., Nannocystis bai.</title>
        <authorList>
            <person name="Ahearne A."/>
            <person name="Stevens C."/>
            <person name="Phillips K."/>
        </authorList>
    </citation>
    <scope>NUCLEOTIDE SEQUENCE</scope>
    <source>
        <strain evidence="13">Na p29</strain>
    </source>
</reference>
<dbReference type="SUPFAM" id="SSF55874">
    <property type="entry name" value="ATPase domain of HSP90 chaperone/DNA topoisomerase II/histidine kinase"/>
    <property type="match status" value="1"/>
</dbReference>
<keyword evidence="6" id="KW-0902">Two-component regulatory system</keyword>
<evidence type="ECO:0000256" key="9">
    <source>
        <dbReference type="ARBA" id="ARBA00023163"/>
    </source>
</evidence>
<feature type="modified residue" description="4-aspartylphosphate" evidence="10">
    <location>
        <position position="358"/>
    </location>
</feature>
<evidence type="ECO:0000313" key="13">
    <source>
        <dbReference type="EMBL" id="MCY1013881.1"/>
    </source>
</evidence>
<dbReference type="PROSITE" id="PS50109">
    <property type="entry name" value="HIS_KIN"/>
    <property type="match status" value="1"/>
</dbReference>
<keyword evidence="3 10" id="KW-0597">Phosphoprotein</keyword>
<dbReference type="RefSeq" id="WP_267778045.1">
    <property type="nucleotide sequence ID" value="NZ_JAPNKE010000002.1"/>
</dbReference>
<accession>A0A9X3F9I8</accession>
<name>A0A9X3F9I8_9BACT</name>
<sequence>MDAHIEPVVFAELAAEVTVALAPLARKNGSAFVVDVDPGVGVLQTDRTWLRQILYNLLSNAAKFTSRGQIHLQARRVVDVDAGQDELRVVVSDTGIGIPPDKIGALFEPFTQADDSTTRRFGGTGLGLAITRRFCRMLGGDITVESVLGQGSSFTVTLPARRFVPAVFERPGEWSELVEVDPPAEGASTVLVVDDEAVVQELMARFLAREGYRVIGARSGAEALRLAREVSPDVITLDVIMPGMDGWAVLTALKRDPELAEVPVVVMTIVSDRDVGFSLGASDYLLKPIDRDRLLATLARYRKPSLPASVLVVDDEPDIRELLRRLAERAQWSVREAANGREAIGALRSAVPDVVLLDLMMPEVDGFEVIQTMRAEPGWRDIPVIVITACELTASESEFLHAGVHRVLRKGSYSQAALLNEVRALLETAATRRGDVA</sequence>
<dbReference type="InterPro" id="IPR005467">
    <property type="entry name" value="His_kinase_dom"/>
</dbReference>
<feature type="modified residue" description="4-aspartylphosphate" evidence="10">
    <location>
        <position position="238"/>
    </location>
</feature>
<dbReference type="SMART" id="SM00387">
    <property type="entry name" value="HATPase_c"/>
    <property type="match status" value="1"/>
</dbReference>
<evidence type="ECO:0000256" key="10">
    <source>
        <dbReference type="PROSITE-ProRule" id="PRU00169"/>
    </source>
</evidence>
<evidence type="ECO:0000256" key="6">
    <source>
        <dbReference type="ARBA" id="ARBA00023012"/>
    </source>
</evidence>
<evidence type="ECO:0000256" key="1">
    <source>
        <dbReference type="ARBA" id="ARBA00000085"/>
    </source>
</evidence>
<keyword evidence="8" id="KW-0238">DNA-binding</keyword>
<dbReference type="Proteomes" id="UP001150924">
    <property type="component" value="Unassembled WGS sequence"/>
</dbReference>
<dbReference type="Pfam" id="PF00072">
    <property type="entry name" value="Response_reg"/>
    <property type="match status" value="2"/>
</dbReference>
<gene>
    <name evidence="13" type="ORF">OV079_51825</name>
</gene>
<organism evidence="13 14">
    <name type="scientific">Nannocystis pusilla</name>
    <dbReference type="NCBI Taxonomy" id="889268"/>
    <lineage>
        <taxon>Bacteria</taxon>
        <taxon>Pseudomonadati</taxon>
        <taxon>Myxococcota</taxon>
        <taxon>Polyangia</taxon>
        <taxon>Nannocystales</taxon>
        <taxon>Nannocystaceae</taxon>
        <taxon>Nannocystis</taxon>
    </lineage>
</organism>
<keyword evidence="5" id="KW-0418">Kinase</keyword>
<dbReference type="GO" id="GO:0005886">
    <property type="term" value="C:plasma membrane"/>
    <property type="evidence" value="ECO:0007669"/>
    <property type="project" value="TreeGrafter"/>
</dbReference>
<keyword evidence="14" id="KW-1185">Reference proteome</keyword>
<keyword evidence="9" id="KW-0804">Transcription</keyword>
<dbReference type="Gene3D" id="3.30.565.10">
    <property type="entry name" value="Histidine kinase-like ATPase, C-terminal domain"/>
    <property type="match status" value="1"/>
</dbReference>
<keyword evidence="7" id="KW-0805">Transcription regulation</keyword>
<evidence type="ECO:0000259" key="11">
    <source>
        <dbReference type="PROSITE" id="PS50109"/>
    </source>
</evidence>
<dbReference type="EC" id="2.7.13.3" evidence="2"/>
<dbReference type="PRINTS" id="PR00344">
    <property type="entry name" value="BCTRLSENSOR"/>
</dbReference>
<protein>
    <recommendedName>
        <fullName evidence="2">histidine kinase</fullName>
        <ecNumber evidence="2">2.7.13.3</ecNumber>
    </recommendedName>
</protein>
<dbReference type="InterPro" id="IPR036890">
    <property type="entry name" value="HATPase_C_sf"/>
</dbReference>
<evidence type="ECO:0000256" key="7">
    <source>
        <dbReference type="ARBA" id="ARBA00023015"/>
    </source>
</evidence>
<dbReference type="InterPro" id="IPR001789">
    <property type="entry name" value="Sig_transdc_resp-reg_receiver"/>
</dbReference>
<dbReference type="InterPro" id="IPR004358">
    <property type="entry name" value="Sig_transdc_His_kin-like_C"/>
</dbReference>
<dbReference type="PANTHER" id="PTHR43047:SF72">
    <property type="entry name" value="OSMOSENSING HISTIDINE PROTEIN KINASE SLN1"/>
    <property type="match status" value="1"/>
</dbReference>
<evidence type="ECO:0000256" key="4">
    <source>
        <dbReference type="ARBA" id="ARBA00022679"/>
    </source>
</evidence>
<dbReference type="FunFam" id="3.30.565.10:FF:000010">
    <property type="entry name" value="Sensor histidine kinase RcsC"/>
    <property type="match status" value="1"/>
</dbReference>
<dbReference type="GO" id="GO:0009927">
    <property type="term" value="F:histidine phosphotransfer kinase activity"/>
    <property type="evidence" value="ECO:0007669"/>
    <property type="project" value="TreeGrafter"/>
</dbReference>
<evidence type="ECO:0000256" key="8">
    <source>
        <dbReference type="ARBA" id="ARBA00023125"/>
    </source>
</evidence>
<dbReference type="SMART" id="SM00448">
    <property type="entry name" value="REC"/>
    <property type="match status" value="2"/>
</dbReference>
<evidence type="ECO:0000259" key="12">
    <source>
        <dbReference type="PROSITE" id="PS50110"/>
    </source>
</evidence>
<evidence type="ECO:0000256" key="3">
    <source>
        <dbReference type="ARBA" id="ARBA00022553"/>
    </source>
</evidence>
<dbReference type="GO" id="GO:0000155">
    <property type="term" value="F:phosphorelay sensor kinase activity"/>
    <property type="evidence" value="ECO:0007669"/>
    <property type="project" value="TreeGrafter"/>
</dbReference>
<dbReference type="Gene3D" id="3.40.50.2300">
    <property type="match status" value="2"/>
</dbReference>
<keyword evidence="4" id="KW-0808">Transferase</keyword>
<dbReference type="CDD" id="cd16922">
    <property type="entry name" value="HATPase_EvgS-ArcB-TorS-like"/>
    <property type="match status" value="1"/>
</dbReference>
<evidence type="ECO:0000313" key="14">
    <source>
        <dbReference type="Proteomes" id="UP001150924"/>
    </source>
</evidence>
<feature type="domain" description="Response regulatory" evidence="12">
    <location>
        <begin position="309"/>
        <end position="425"/>
    </location>
</feature>
<dbReference type="GO" id="GO:0003677">
    <property type="term" value="F:DNA binding"/>
    <property type="evidence" value="ECO:0007669"/>
    <property type="project" value="UniProtKB-KW"/>
</dbReference>
<feature type="domain" description="Response regulatory" evidence="12">
    <location>
        <begin position="189"/>
        <end position="302"/>
    </location>
</feature>
<dbReference type="PROSITE" id="PS50110">
    <property type="entry name" value="RESPONSE_REGULATORY"/>
    <property type="match status" value="2"/>
</dbReference>
<dbReference type="SUPFAM" id="SSF52172">
    <property type="entry name" value="CheY-like"/>
    <property type="match status" value="2"/>
</dbReference>
<comment type="catalytic activity">
    <reaction evidence="1">
        <text>ATP + protein L-histidine = ADP + protein N-phospho-L-histidine.</text>
        <dbReference type="EC" id="2.7.13.3"/>
    </reaction>
</comment>
<dbReference type="FunFam" id="3.40.50.2300:FF:000001">
    <property type="entry name" value="DNA-binding response regulator PhoB"/>
    <property type="match status" value="1"/>
</dbReference>
<dbReference type="InterPro" id="IPR011006">
    <property type="entry name" value="CheY-like_superfamily"/>
</dbReference>
<evidence type="ECO:0000256" key="2">
    <source>
        <dbReference type="ARBA" id="ARBA00012438"/>
    </source>
</evidence>
<comment type="caution">
    <text evidence="13">The sequence shown here is derived from an EMBL/GenBank/DDBJ whole genome shotgun (WGS) entry which is preliminary data.</text>
</comment>
<dbReference type="AlphaFoldDB" id="A0A9X3F9I8"/>
<dbReference type="InterPro" id="IPR003594">
    <property type="entry name" value="HATPase_dom"/>
</dbReference>
<dbReference type="PANTHER" id="PTHR43047">
    <property type="entry name" value="TWO-COMPONENT HISTIDINE PROTEIN KINASE"/>
    <property type="match status" value="1"/>
</dbReference>
<feature type="domain" description="Histidine kinase" evidence="11">
    <location>
        <begin position="1"/>
        <end position="162"/>
    </location>
</feature>
<dbReference type="EMBL" id="JAPNKE010000002">
    <property type="protein sequence ID" value="MCY1013881.1"/>
    <property type="molecule type" value="Genomic_DNA"/>
</dbReference>